<dbReference type="EMBL" id="ML736162">
    <property type="protein sequence ID" value="KAE8382439.1"/>
    <property type="molecule type" value="Genomic_DNA"/>
</dbReference>
<organism evidence="1 2">
    <name type="scientific">Aspergillus bertholletiae</name>
    <dbReference type="NCBI Taxonomy" id="1226010"/>
    <lineage>
        <taxon>Eukaryota</taxon>
        <taxon>Fungi</taxon>
        <taxon>Dikarya</taxon>
        <taxon>Ascomycota</taxon>
        <taxon>Pezizomycotina</taxon>
        <taxon>Eurotiomycetes</taxon>
        <taxon>Eurotiomycetidae</taxon>
        <taxon>Eurotiales</taxon>
        <taxon>Aspergillaceae</taxon>
        <taxon>Aspergillus</taxon>
        <taxon>Aspergillus subgen. Circumdati</taxon>
    </lineage>
</organism>
<proteinExistence type="predicted"/>
<gene>
    <name evidence="1" type="ORF">BDV26DRAFT_253456</name>
</gene>
<reference evidence="1 2" key="1">
    <citation type="submission" date="2019-04" db="EMBL/GenBank/DDBJ databases">
        <title>Friends and foes A comparative genomics studyof 23 Aspergillus species from section Flavi.</title>
        <authorList>
            <consortium name="DOE Joint Genome Institute"/>
            <person name="Kjaerbolling I."/>
            <person name="Vesth T."/>
            <person name="Frisvad J.C."/>
            <person name="Nybo J.L."/>
            <person name="Theobald S."/>
            <person name="Kildgaard S."/>
            <person name="Isbrandt T."/>
            <person name="Kuo A."/>
            <person name="Sato A."/>
            <person name="Lyhne E.K."/>
            <person name="Kogle M.E."/>
            <person name="Wiebenga A."/>
            <person name="Kun R.S."/>
            <person name="Lubbers R.J."/>
            <person name="Makela M.R."/>
            <person name="Barry K."/>
            <person name="Chovatia M."/>
            <person name="Clum A."/>
            <person name="Daum C."/>
            <person name="Haridas S."/>
            <person name="He G."/>
            <person name="LaButti K."/>
            <person name="Lipzen A."/>
            <person name="Mondo S."/>
            <person name="Riley R."/>
            <person name="Salamov A."/>
            <person name="Simmons B.A."/>
            <person name="Magnuson J.K."/>
            <person name="Henrissat B."/>
            <person name="Mortensen U.H."/>
            <person name="Larsen T.O."/>
            <person name="Devries R.P."/>
            <person name="Grigoriev I.V."/>
            <person name="Machida M."/>
            <person name="Baker S.E."/>
            <person name="Andersen M.R."/>
        </authorList>
    </citation>
    <scope>NUCLEOTIDE SEQUENCE [LARGE SCALE GENOMIC DNA]</scope>
    <source>
        <strain evidence="1 2">IBT 29228</strain>
    </source>
</reference>
<protein>
    <submittedName>
        <fullName evidence="1">Uncharacterized protein</fullName>
    </submittedName>
</protein>
<keyword evidence="2" id="KW-1185">Reference proteome</keyword>
<evidence type="ECO:0000313" key="2">
    <source>
        <dbReference type="Proteomes" id="UP000326198"/>
    </source>
</evidence>
<sequence>MCKKGIPQPTVMGRSVDLEWSVDMGHSPLACHAVVVLQIANLNAAIGVCLCTRVQYPNDKNRPVSDLEIANRDFYRRDTLRGIAMSYLKQLSETEHLERTRPRIEKTKSDGLRIISFHILLSFSPTVGTGRPRKPGYCRPTEPLGSGSHLRSQSKADTMSLVDIAGGIPDPRAACSPGFYVLGVGLFEPLDPTRVEGYPVADQMLIAAIVGHF</sequence>
<name>A0A5N7BKX8_9EURO</name>
<evidence type="ECO:0000313" key="1">
    <source>
        <dbReference type="EMBL" id="KAE8382439.1"/>
    </source>
</evidence>
<accession>A0A5N7BKX8</accession>
<dbReference type="Proteomes" id="UP000326198">
    <property type="component" value="Unassembled WGS sequence"/>
</dbReference>
<dbReference type="AlphaFoldDB" id="A0A5N7BKX8"/>